<gene>
    <name evidence="1" type="ORF">GWI33_006446</name>
</gene>
<name>A0A834MDS2_RHYFE</name>
<evidence type="ECO:0000313" key="1">
    <source>
        <dbReference type="EMBL" id="KAF7280063.1"/>
    </source>
</evidence>
<reference evidence="1" key="1">
    <citation type="submission" date="2020-08" db="EMBL/GenBank/DDBJ databases">
        <title>Genome sequencing and assembly of the red palm weevil Rhynchophorus ferrugineus.</title>
        <authorList>
            <person name="Dias G.B."/>
            <person name="Bergman C.M."/>
            <person name="Manee M."/>
        </authorList>
    </citation>
    <scope>NUCLEOTIDE SEQUENCE</scope>
    <source>
        <strain evidence="1">AA-2017</strain>
        <tissue evidence="1">Whole larva</tissue>
    </source>
</reference>
<evidence type="ECO:0000313" key="2">
    <source>
        <dbReference type="Proteomes" id="UP000625711"/>
    </source>
</evidence>
<sequence length="88" mass="9759">MPIIGQSTNSQQIGVRFESVSGRNDGHRDMRQLKIVTAVENFGNSTFRCRRRTTARGWSLSLVPRPTGLLFTVLAAYVTTRMAGACRS</sequence>
<dbReference type="AlphaFoldDB" id="A0A834MDS2"/>
<proteinExistence type="predicted"/>
<keyword evidence="2" id="KW-1185">Reference proteome</keyword>
<comment type="caution">
    <text evidence="1">The sequence shown here is derived from an EMBL/GenBank/DDBJ whole genome shotgun (WGS) entry which is preliminary data.</text>
</comment>
<dbReference type="EMBL" id="JAACXV010000324">
    <property type="protein sequence ID" value="KAF7280063.1"/>
    <property type="molecule type" value="Genomic_DNA"/>
</dbReference>
<organism evidence="1 2">
    <name type="scientific">Rhynchophorus ferrugineus</name>
    <name type="common">Red palm weevil</name>
    <name type="synonym">Curculio ferrugineus</name>
    <dbReference type="NCBI Taxonomy" id="354439"/>
    <lineage>
        <taxon>Eukaryota</taxon>
        <taxon>Metazoa</taxon>
        <taxon>Ecdysozoa</taxon>
        <taxon>Arthropoda</taxon>
        <taxon>Hexapoda</taxon>
        <taxon>Insecta</taxon>
        <taxon>Pterygota</taxon>
        <taxon>Neoptera</taxon>
        <taxon>Endopterygota</taxon>
        <taxon>Coleoptera</taxon>
        <taxon>Polyphaga</taxon>
        <taxon>Cucujiformia</taxon>
        <taxon>Curculionidae</taxon>
        <taxon>Dryophthorinae</taxon>
        <taxon>Rhynchophorus</taxon>
    </lineage>
</organism>
<protein>
    <submittedName>
        <fullName evidence="1">Uncharacterized protein</fullName>
    </submittedName>
</protein>
<dbReference type="Proteomes" id="UP000625711">
    <property type="component" value="Unassembled WGS sequence"/>
</dbReference>
<accession>A0A834MDS2</accession>